<feature type="non-terminal residue" evidence="2">
    <location>
        <position position="69"/>
    </location>
</feature>
<feature type="non-terminal residue" evidence="2">
    <location>
        <position position="1"/>
    </location>
</feature>
<proteinExistence type="predicted"/>
<protein>
    <submittedName>
        <fullName evidence="2">Flavonol sulfotransferase-like protein</fullName>
    </submittedName>
</protein>
<dbReference type="AlphaFoldDB" id="A0A392PS92"/>
<keyword evidence="3" id="KW-1185">Reference proteome</keyword>
<evidence type="ECO:0000313" key="3">
    <source>
        <dbReference type="Proteomes" id="UP000265520"/>
    </source>
</evidence>
<reference evidence="2 3" key="1">
    <citation type="journal article" date="2018" name="Front. Plant Sci.">
        <title>Red Clover (Trifolium pratense) and Zigzag Clover (T. medium) - A Picture of Genomic Similarities and Differences.</title>
        <authorList>
            <person name="Dluhosova J."/>
            <person name="Istvanek J."/>
            <person name="Nedelnik J."/>
            <person name="Repkova J."/>
        </authorList>
    </citation>
    <scope>NUCLEOTIDE SEQUENCE [LARGE SCALE GENOMIC DNA]</scope>
    <source>
        <strain evidence="3">cv. 10/8</strain>
        <tissue evidence="2">Leaf</tissue>
    </source>
</reference>
<organism evidence="2 3">
    <name type="scientific">Trifolium medium</name>
    <dbReference type="NCBI Taxonomy" id="97028"/>
    <lineage>
        <taxon>Eukaryota</taxon>
        <taxon>Viridiplantae</taxon>
        <taxon>Streptophyta</taxon>
        <taxon>Embryophyta</taxon>
        <taxon>Tracheophyta</taxon>
        <taxon>Spermatophyta</taxon>
        <taxon>Magnoliopsida</taxon>
        <taxon>eudicotyledons</taxon>
        <taxon>Gunneridae</taxon>
        <taxon>Pentapetalae</taxon>
        <taxon>rosids</taxon>
        <taxon>fabids</taxon>
        <taxon>Fabales</taxon>
        <taxon>Fabaceae</taxon>
        <taxon>Papilionoideae</taxon>
        <taxon>50 kb inversion clade</taxon>
        <taxon>NPAAA clade</taxon>
        <taxon>Hologalegina</taxon>
        <taxon>IRL clade</taxon>
        <taxon>Trifolieae</taxon>
        <taxon>Trifolium</taxon>
    </lineage>
</organism>
<dbReference type="GO" id="GO:0016740">
    <property type="term" value="F:transferase activity"/>
    <property type="evidence" value="ECO:0007669"/>
    <property type="project" value="UniProtKB-KW"/>
</dbReference>
<name>A0A392PS92_9FABA</name>
<keyword evidence="2" id="KW-0808">Transferase</keyword>
<accession>A0A392PS92</accession>
<dbReference type="EMBL" id="LXQA010094495">
    <property type="protein sequence ID" value="MCI14963.1"/>
    <property type="molecule type" value="Genomic_DNA"/>
</dbReference>
<evidence type="ECO:0000313" key="2">
    <source>
        <dbReference type="EMBL" id="MCI14963.1"/>
    </source>
</evidence>
<feature type="compositionally biased region" description="Basic and acidic residues" evidence="1">
    <location>
        <begin position="52"/>
        <end position="69"/>
    </location>
</feature>
<evidence type="ECO:0000256" key="1">
    <source>
        <dbReference type="SAM" id="MobiDB-lite"/>
    </source>
</evidence>
<dbReference type="Proteomes" id="UP000265520">
    <property type="component" value="Unassembled WGS sequence"/>
</dbReference>
<sequence>SQIMLMDPLPNIGKVYSLLVQQERQVVTPIDESKLLAISGNSYPQHGGRGYAGRDRGVRDSRSSGGREK</sequence>
<comment type="caution">
    <text evidence="2">The sequence shown here is derived from an EMBL/GenBank/DDBJ whole genome shotgun (WGS) entry which is preliminary data.</text>
</comment>
<feature type="region of interest" description="Disordered" evidence="1">
    <location>
        <begin position="37"/>
        <end position="69"/>
    </location>
</feature>